<evidence type="ECO:0000256" key="12">
    <source>
        <dbReference type="SAM" id="Phobius"/>
    </source>
</evidence>
<dbReference type="AlphaFoldDB" id="A0A562QJ72"/>
<dbReference type="Pfam" id="PF03739">
    <property type="entry name" value="LptF_LptG"/>
    <property type="match status" value="1"/>
</dbReference>
<evidence type="ECO:0000256" key="5">
    <source>
        <dbReference type="ARBA" id="ARBA00022448"/>
    </source>
</evidence>
<feature type="transmembrane region" description="Helical" evidence="12">
    <location>
        <begin position="324"/>
        <end position="345"/>
    </location>
</feature>
<dbReference type="GO" id="GO:0043190">
    <property type="term" value="C:ATP-binding cassette (ABC) transporter complex"/>
    <property type="evidence" value="ECO:0007669"/>
    <property type="project" value="InterPro"/>
</dbReference>
<accession>A0A562QJ72</accession>
<dbReference type="PANTHER" id="PTHR33529">
    <property type="entry name" value="SLR0882 PROTEIN-RELATED"/>
    <property type="match status" value="1"/>
</dbReference>
<keyword evidence="8 12" id="KW-0812">Transmembrane</keyword>
<evidence type="ECO:0000256" key="9">
    <source>
        <dbReference type="ARBA" id="ARBA00022989"/>
    </source>
</evidence>
<comment type="caution">
    <text evidence="13">The sequence shown here is derived from an EMBL/GenBank/DDBJ whole genome shotgun (WGS) entry which is preliminary data.</text>
</comment>
<comment type="function">
    <text evidence="1">Part of the ABC transporter complex LptBFG involved in the translocation of lipopolysaccharide (LPS) from the inner membrane to the outer membrane.</text>
</comment>
<keyword evidence="9 12" id="KW-1133">Transmembrane helix</keyword>
<organism evidence="13 14">
    <name type="scientific">Pseudomonas duriflava</name>
    <dbReference type="NCBI Taxonomy" id="459528"/>
    <lineage>
        <taxon>Bacteria</taxon>
        <taxon>Pseudomonadati</taxon>
        <taxon>Pseudomonadota</taxon>
        <taxon>Gammaproteobacteria</taxon>
        <taxon>Pseudomonadales</taxon>
        <taxon>Pseudomonadaceae</taxon>
        <taxon>Pseudomonas</taxon>
    </lineage>
</organism>
<dbReference type="NCBIfam" id="TIGR04407">
    <property type="entry name" value="LptF_YjgP"/>
    <property type="match status" value="1"/>
</dbReference>
<dbReference type="Proteomes" id="UP000316905">
    <property type="component" value="Unassembled WGS sequence"/>
</dbReference>
<comment type="subcellular location">
    <subcellularLocation>
        <location evidence="2">Cell inner membrane</location>
        <topology evidence="2">Multi-pass membrane protein</topology>
    </subcellularLocation>
</comment>
<comment type="subunit">
    <text evidence="11">Component of the lipopolysaccharide transport and assembly complex. The LptBFG transporter is composed of two ATP-binding proteins (LptB) and two transmembrane proteins (LptF and LptG).</text>
</comment>
<feature type="transmembrane region" description="Helical" evidence="12">
    <location>
        <begin position="12"/>
        <end position="32"/>
    </location>
</feature>
<keyword evidence="6" id="KW-1003">Cell membrane</keyword>
<keyword evidence="5" id="KW-0813">Transport</keyword>
<reference evidence="13 14" key="1">
    <citation type="journal article" date="2015" name="Stand. Genomic Sci.">
        <title>Genomic Encyclopedia of Bacterial and Archaeal Type Strains, Phase III: the genomes of soil and plant-associated and newly described type strains.</title>
        <authorList>
            <person name="Whitman W.B."/>
            <person name="Woyke T."/>
            <person name="Klenk H.P."/>
            <person name="Zhou Y."/>
            <person name="Lilburn T.G."/>
            <person name="Beck B.J."/>
            <person name="De Vos P."/>
            <person name="Vandamme P."/>
            <person name="Eisen J.A."/>
            <person name="Garrity G."/>
            <person name="Hugenholtz P."/>
            <person name="Kyrpides N.C."/>
        </authorList>
    </citation>
    <scope>NUCLEOTIDE SEQUENCE [LARGE SCALE GENOMIC DNA]</scope>
    <source>
        <strain evidence="13 14">CGMCC 1.6858</strain>
    </source>
</reference>
<proteinExistence type="inferred from homology"/>
<protein>
    <recommendedName>
        <fullName evidence="4">Lipopolysaccharide export system permease protein LptF</fullName>
    </recommendedName>
</protein>
<keyword evidence="7" id="KW-0997">Cell inner membrane</keyword>
<dbReference type="GO" id="GO:0015920">
    <property type="term" value="P:lipopolysaccharide transport"/>
    <property type="evidence" value="ECO:0007669"/>
    <property type="project" value="TreeGrafter"/>
</dbReference>
<keyword evidence="14" id="KW-1185">Reference proteome</keyword>
<feature type="transmembrane region" description="Helical" evidence="12">
    <location>
        <begin position="295"/>
        <end position="312"/>
    </location>
</feature>
<name>A0A562QJ72_9PSED</name>
<evidence type="ECO:0000256" key="3">
    <source>
        <dbReference type="ARBA" id="ARBA00007725"/>
    </source>
</evidence>
<dbReference type="RefSeq" id="WP_145139415.1">
    <property type="nucleotide sequence ID" value="NZ_VLKY01000003.1"/>
</dbReference>
<evidence type="ECO:0000256" key="7">
    <source>
        <dbReference type="ARBA" id="ARBA00022519"/>
    </source>
</evidence>
<keyword evidence="10 12" id="KW-0472">Membrane</keyword>
<evidence type="ECO:0000256" key="1">
    <source>
        <dbReference type="ARBA" id="ARBA00002265"/>
    </source>
</evidence>
<dbReference type="OrthoDB" id="9778062at2"/>
<evidence type="ECO:0000256" key="10">
    <source>
        <dbReference type="ARBA" id="ARBA00023136"/>
    </source>
</evidence>
<evidence type="ECO:0000256" key="11">
    <source>
        <dbReference type="ARBA" id="ARBA00026081"/>
    </source>
</evidence>
<feature type="transmembrane region" description="Helical" evidence="12">
    <location>
        <begin position="52"/>
        <end position="78"/>
    </location>
</feature>
<dbReference type="PANTHER" id="PTHR33529:SF7">
    <property type="entry name" value="LIPOPOLYSACCHARIDE EXPORT SYSTEM PERMEASE PROTEIN LPTF"/>
    <property type="match status" value="1"/>
</dbReference>
<evidence type="ECO:0000256" key="6">
    <source>
        <dbReference type="ARBA" id="ARBA00022475"/>
    </source>
</evidence>
<feature type="transmembrane region" description="Helical" evidence="12">
    <location>
        <begin position="99"/>
        <end position="120"/>
    </location>
</feature>
<dbReference type="InterPro" id="IPR005495">
    <property type="entry name" value="LptG/LptF_permease"/>
</dbReference>
<evidence type="ECO:0000313" key="14">
    <source>
        <dbReference type="Proteomes" id="UP000316905"/>
    </source>
</evidence>
<gene>
    <name evidence="13" type="ORF">IQ22_01175</name>
</gene>
<sequence>MFLIERYVITEVLRPFLVMAGVLTFIFASYSSERYLAEAANGTLALDTVLDIVYYKVLIALEVLIPVALYVSVVLSLGRLYHDTEMTAIAASGVSPWRIYRAVLLLALPVAVGVAALSLYGRPWAYTNTYLLEQQSKTDLDVNHLQPERFNVNADNGRMILAQRIDRVTGRLQDVLIYDAGRGRTHLFRAHEAEVTDSSPLNPVLTLEQGTAYSLQRQGIQDQTMQFKTMTLRLDPTPQTDEFKRKAASSHVLEASAALSDQAELQWRQSRGLSTLLLALLAVPLSRTPPRRGRFARLLPVTAVFALVFYAGDISKSLVSNGTLPLTPGLWIVSLVMGLALLLAFCRDLGATRGRPA</sequence>
<evidence type="ECO:0000313" key="13">
    <source>
        <dbReference type="EMBL" id="TWI56723.1"/>
    </source>
</evidence>
<dbReference type="GO" id="GO:0055085">
    <property type="term" value="P:transmembrane transport"/>
    <property type="evidence" value="ECO:0007669"/>
    <property type="project" value="InterPro"/>
</dbReference>
<evidence type="ECO:0000256" key="4">
    <source>
        <dbReference type="ARBA" id="ARBA00014213"/>
    </source>
</evidence>
<dbReference type="EMBL" id="VLKY01000003">
    <property type="protein sequence ID" value="TWI56723.1"/>
    <property type="molecule type" value="Genomic_DNA"/>
</dbReference>
<evidence type="ECO:0000256" key="2">
    <source>
        <dbReference type="ARBA" id="ARBA00004429"/>
    </source>
</evidence>
<dbReference type="InterPro" id="IPR030922">
    <property type="entry name" value="LptF"/>
</dbReference>
<comment type="similarity">
    <text evidence="3">Belongs to the LptF/LptG family.</text>
</comment>
<evidence type="ECO:0000256" key="8">
    <source>
        <dbReference type="ARBA" id="ARBA00022692"/>
    </source>
</evidence>